<evidence type="ECO:0000313" key="3">
    <source>
        <dbReference type="EMBL" id="VFQ83046.1"/>
    </source>
</evidence>
<dbReference type="Proteomes" id="UP000595140">
    <property type="component" value="Unassembled WGS sequence"/>
</dbReference>
<sequence>MSSSRNQPLGNSTALAVRKPAAALEAVPISAIPGHRRPTPSQKRPREGVTDDDFLPKKGKGDGTSTSPSPLSTSSGAQHTIPAAASGGLELLHPDSLDREGDELRDQSALKRPAVQPKPEVINTSPQIATAPQVVEQEGEGQKNQSFLLQQRRRLRLPTGQANLEKMRESVQGPAIPQARPDLLALNALHFMEQAQQSLLTLTEENLGGASGNYRAVLLLKKKELAARALQQKVDSLEQQVQVLQEENARLKADGSMELAAERLRAQISILESTASASEDKVGSLKAELVERESQIAELESSLQDAKCEGSRLNELMLKHMEAKRLTLEKLGKERQTTSELRSRMGELEKAIDAHQEEVATLTARAETLYEEGKFDMQHCIYEAIQSGLPARRSPDDFISHYGLPLPLSPPDSRADPGP</sequence>
<feature type="compositionally biased region" description="Basic and acidic residues" evidence="2">
    <location>
        <begin position="44"/>
        <end position="61"/>
    </location>
</feature>
<evidence type="ECO:0000256" key="1">
    <source>
        <dbReference type="SAM" id="Coils"/>
    </source>
</evidence>
<dbReference type="Gene3D" id="1.20.58.60">
    <property type="match status" value="1"/>
</dbReference>
<name>A0A484M4T3_9ASTE</name>
<proteinExistence type="predicted"/>
<feature type="coiled-coil region" evidence="1">
    <location>
        <begin position="220"/>
        <end position="372"/>
    </location>
</feature>
<evidence type="ECO:0000256" key="2">
    <source>
        <dbReference type="SAM" id="MobiDB-lite"/>
    </source>
</evidence>
<evidence type="ECO:0000313" key="4">
    <source>
        <dbReference type="Proteomes" id="UP000595140"/>
    </source>
</evidence>
<organism evidence="3 4">
    <name type="scientific">Cuscuta campestris</name>
    <dbReference type="NCBI Taxonomy" id="132261"/>
    <lineage>
        <taxon>Eukaryota</taxon>
        <taxon>Viridiplantae</taxon>
        <taxon>Streptophyta</taxon>
        <taxon>Embryophyta</taxon>
        <taxon>Tracheophyta</taxon>
        <taxon>Spermatophyta</taxon>
        <taxon>Magnoliopsida</taxon>
        <taxon>eudicotyledons</taxon>
        <taxon>Gunneridae</taxon>
        <taxon>Pentapetalae</taxon>
        <taxon>asterids</taxon>
        <taxon>lamiids</taxon>
        <taxon>Solanales</taxon>
        <taxon>Convolvulaceae</taxon>
        <taxon>Cuscuteae</taxon>
        <taxon>Cuscuta</taxon>
        <taxon>Cuscuta subgen. Grammica</taxon>
        <taxon>Cuscuta sect. Cleistogrammica</taxon>
    </lineage>
</organism>
<feature type="compositionally biased region" description="Low complexity" evidence="2">
    <location>
        <begin position="64"/>
        <end position="75"/>
    </location>
</feature>
<gene>
    <name evidence="3" type="ORF">CCAM_LOCUS24822</name>
</gene>
<accession>A0A484M4T3</accession>
<dbReference type="AlphaFoldDB" id="A0A484M4T3"/>
<feature type="region of interest" description="Disordered" evidence="2">
    <location>
        <begin position="25"/>
        <end position="127"/>
    </location>
</feature>
<keyword evidence="1" id="KW-0175">Coiled coil</keyword>
<keyword evidence="4" id="KW-1185">Reference proteome</keyword>
<protein>
    <submittedName>
        <fullName evidence="3">Uncharacterized protein</fullName>
    </submittedName>
</protein>
<feature type="compositionally biased region" description="Basic and acidic residues" evidence="2">
    <location>
        <begin position="92"/>
        <end position="109"/>
    </location>
</feature>
<reference evidence="3 4" key="1">
    <citation type="submission" date="2018-04" db="EMBL/GenBank/DDBJ databases">
        <authorList>
            <person name="Vogel A."/>
        </authorList>
    </citation>
    <scope>NUCLEOTIDE SEQUENCE [LARGE SCALE GENOMIC DNA]</scope>
</reference>
<dbReference type="EMBL" id="OOIL02002503">
    <property type="protein sequence ID" value="VFQ83046.1"/>
    <property type="molecule type" value="Genomic_DNA"/>
</dbReference>